<dbReference type="InterPro" id="IPR036249">
    <property type="entry name" value="Thioredoxin-like_sf"/>
</dbReference>
<organism evidence="1">
    <name type="scientific">Thermorudis sp</name>
    <dbReference type="NCBI Taxonomy" id="1969470"/>
    <lineage>
        <taxon>Bacteria</taxon>
        <taxon>Pseudomonadati</taxon>
        <taxon>Thermomicrobiota</taxon>
        <taxon>Thermomicrobia</taxon>
        <taxon>Thermomicrobia incertae sedis</taxon>
        <taxon>Thermorudis</taxon>
    </lineage>
</organism>
<accession>A0A7C2WBM6</accession>
<protein>
    <submittedName>
        <fullName evidence="1">Redoxin domain-containing protein</fullName>
    </submittedName>
</protein>
<sequence length="157" mass="16143">MELPDGPAVGSSISGVAIPSLFSRSVEALTGPGTSVLIFLTDGCPACEDVTDEIDAFVRDYPEVKVIAIMSATGAERSKPVRKLAPIVAVVTDPAAEVASAFGVTATPFALCYERGRLRAKGVVNTRDMLEGLVAGLSRRPAGLSSLEVGLGTEGHG</sequence>
<proteinExistence type="predicted"/>
<dbReference type="AlphaFoldDB" id="A0A7C2WBM6"/>
<evidence type="ECO:0000313" key="1">
    <source>
        <dbReference type="EMBL" id="HEX71043.1"/>
    </source>
</evidence>
<gene>
    <name evidence="1" type="ORF">ENP13_07345</name>
</gene>
<reference evidence="1" key="1">
    <citation type="journal article" date="2020" name="mSystems">
        <title>Genome- and Community-Level Interaction Insights into Carbon Utilization and Element Cycling Functions of Hydrothermarchaeota in Hydrothermal Sediment.</title>
        <authorList>
            <person name="Zhou Z."/>
            <person name="Liu Y."/>
            <person name="Xu W."/>
            <person name="Pan J."/>
            <person name="Luo Z.H."/>
            <person name="Li M."/>
        </authorList>
    </citation>
    <scope>NUCLEOTIDE SEQUENCE [LARGE SCALE GENOMIC DNA]</scope>
    <source>
        <strain evidence="1">SpSt-192</strain>
    </source>
</reference>
<dbReference type="EMBL" id="DSID01000556">
    <property type="protein sequence ID" value="HEX71043.1"/>
    <property type="molecule type" value="Genomic_DNA"/>
</dbReference>
<dbReference type="Gene3D" id="3.40.30.10">
    <property type="entry name" value="Glutaredoxin"/>
    <property type="match status" value="1"/>
</dbReference>
<dbReference type="SUPFAM" id="SSF52833">
    <property type="entry name" value="Thioredoxin-like"/>
    <property type="match status" value="1"/>
</dbReference>
<name>A0A7C2WBM6_9BACT</name>
<comment type="caution">
    <text evidence="1">The sequence shown here is derived from an EMBL/GenBank/DDBJ whole genome shotgun (WGS) entry which is preliminary data.</text>
</comment>